<sequence length="117" mass="13734">MTFGERLKELRGKKTQEEVATGIGISRPRYSHFENNRNEPDLDLIQKIADYYEVTTDYLLGRSEDTRLTKEQDDIANEMAKKLEILITQLEDIDQSKALEQLEMFVYYQKAKKNTPE</sequence>
<proteinExistence type="predicted"/>
<organism evidence="3 4">
    <name type="scientific">Bacillus thuringiensis subsp. medellin</name>
    <dbReference type="NCBI Taxonomy" id="79672"/>
    <lineage>
        <taxon>Bacteria</taxon>
        <taxon>Bacillati</taxon>
        <taxon>Bacillota</taxon>
        <taxon>Bacilli</taxon>
        <taxon>Bacillales</taxon>
        <taxon>Bacillaceae</taxon>
        <taxon>Bacillus</taxon>
        <taxon>Bacillus cereus group</taxon>
    </lineage>
</organism>
<evidence type="ECO:0000259" key="2">
    <source>
        <dbReference type="PROSITE" id="PS50943"/>
    </source>
</evidence>
<gene>
    <name evidence="3" type="ORF">BK784_16025</name>
</gene>
<dbReference type="RefSeq" id="WP_088067135.1">
    <property type="nucleotide sequence ID" value="NZ_MOOV01000123.1"/>
</dbReference>
<dbReference type="AlphaFoldDB" id="A0A9X6N3Y5"/>
<keyword evidence="1" id="KW-0238">DNA-binding</keyword>
<evidence type="ECO:0000256" key="1">
    <source>
        <dbReference type="ARBA" id="ARBA00023125"/>
    </source>
</evidence>
<evidence type="ECO:0000313" key="4">
    <source>
        <dbReference type="Proteomes" id="UP000195160"/>
    </source>
</evidence>
<dbReference type="Gene3D" id="1.10.260.40">
    <property type="entry name" value="lambda repressor-like DNA-binding domains"/>
    <property type="match status" value="1"/>
</dbReference>
<dbReference type="Pfam" id="PF01381">
    <property type="entry name" value="HTH_3"/>
    <property type="match status" value="1"/>
</dbReference>
<evidence type="ECO:0000313" key="3">
    <source>
        <dbReference type="EMBL" id="OUB99351.1"/>
    </source>
</evidence>
<reference evidence="3 4" key="1">
    <citation type="submission" date="2016-10" db="EMBL/GenBank/DDBJ databases">
        <title>Comparative genomics of Bacillus thuringiensis reveals a path to pathogens against multiple invertebrate hosts.</title>
        <authorList>
            <person name="Zheng J."/>
            <person name="Gao Q."/>
            <person name="Liu H."/>
            <person name="Peng D."/>
            <person name="Ruan L."/>
            <person name="Sun M."/>
        </authorList>
    </citation>
    <scope>NUCLEOTIDE SEQUENCE [LARGE SCALE GENOMIC DNA]</scope>
    <source>
        <strain evidence="3">T30001</strain>
    </source>
</reference>
<dbReference type="PROSITE" id="PS50943">
    <property type="entry name" value="HTH_CROC1"/>
    <property type="match status" value="1"/>
</dbReference>
<dbReference type="GO" id="GO:0003677">
    <property type="term" value="F:DNA binding"/>
    <property type="evidence" value="ECO:0007669"/>
    <property type="project" value="UniProtKB-KW"/>
</dbReference>
<feature type="domain" description="HTH cro/C1-type" evidence="2">
    <location>
        <begin position="7"/>
        <end position="59"/>
    </location>
</feature>
<dbReference type="PANTHER" id="PTHR46558">
    <property type="entry name" value="TRACRIPTIONAL REGULATORY PROTEIN-RELATED-RELATED"/>
    <property type="match status" value="1"/>
</dbReference>
<dbReference type="InterPro" id="IPR001387">
    <property type="entry name" value="Cro/C1-type_HTH"/>
</dbReference>
<dbReference type="InterPro" id="IPR010982">
    <property type="entry name" value="Lambda_DNA-bd_dom_sf"/>
</dbReference>
<accession>A0A9X6N3Y5</accession>
<dbReference type="CDD" id="cd00093">
    <property type="entry name" value="HTH_XRE"/>
    <property type="match status" value="1"/>
</dbReference>
<dbReference type="SUPFAM" id="SSF47413">
    <property type="entry name" value="lambda repressor-like DNA-binding domains"/>
    <property type="match status" value="1"/>
</dbReference>
<protein>
    <submittedName>
        <fullName evidence="3">Transcriptional regulator</fullName>
    </submittedName>
</protein>
<dbReference type="PANTHER" id="PTHR46558:SF11">
    <property type="entry name" value="HTH-TYPE TRANSCRIPTIONAL REGULATOR XRE"/>
    <property type="match status" value="1"/>
</dbReference>
<comment type="caution">
    <text evidence="3">The sequence shown here is derived from an EMBL/GenBank/DDBJ whole genome shotgun (WGS) entry which is preliminary data.</text>
</comment>
<name>A0A9X6N3Y5_BACTV</name>
<dbReference type="SMART" id="SM00530">
    <property type="entry name" value="HTH_XRE"/>
    <property type="match status" value="1"/>
</dbReference>
<dbReference type="EMBL" id="MOOV01000123">
    <property type="protein sequence ID" value="OUB99351.1"/>
    <property type="molecule type" value="Genomic_DNA"/>
</dbReference>
<dbReference type="Proteomes" id="UP000195160">
    <property type="component" value="Unassembled WGS sequence"/>
</dbReference>